<feature type="region of interest" description="Disordered" evidence="2">
    <location>
        <begin position="115"/>
        <end position="216"/>
    </location>
</feature>
<keyword evidence="1" id="KW-0732">Signal</keyword>
<feature type="compositionally biased region" description="Low complexity" evidence="2">
    <location>
        <begin position="115"/>
        <end position="207"/>
    </location>
</feature>
<dbReference type="InterPro" id="IPR018466">
    <property type="entry name" value="Kre9/Knh1-like_N"/>
</dbReference>
<dbReference type="PANTHER" id="PTHR40633:SF1">
    <property type="entry name" value="GPI ANCHORED SERINE-THREONINE RICH PROTEIN (AFU_ORTHOLOGUE AFUA_1G03630)"/>
    <property type="match status" value="1"/>
</dbReference>
<accession>A0A6V8QMU8</accession>
<evidence type="ECO:0000313" key="5">
    <source>
        <dbReference type="Proteomes" id="UP000517252"/>
    </source>
</evidence>
<feature type="domain" description="Yeast cell wall synthesis Kre9/Knh1-like N-terminal" evidence="3">
    <location>
        <begin position="27"/>
        <end position="103"/>
    </location>
</feature>
<reference evidence="4 5" key="1">
    <citation type="submission" date="2020-07" db="EMBL/GenBank/DDBJ databases">
        <title>Trichoderma asperellum IC-1 whole genome shotgun sequence.</title>
        <authorList>
            <person name="Kanamasa S."/>
            <person name="Takahashi H."/>
        </authorList>
    </citation>
    <scope>NUCLEOTIDE SEQUENCE [LARGE SCALE GENOMIC DNA]</scope>
    <source>
        <strain evidence="4 5">IC-1</strain>
    </source>
</reference>
<dbReference type="OrthoDB" id="5589325at2759"/>
<proteinExistence type="predicted"/>
<dbReference type="PANTHER" id="PTHR40633">
    <property type="entry name" value="MATRIX PROTEIN, PUTATIVE (AFU_ORTHOLOGUE AFUA_8G05410)-RELATED"/>
    <property type="match status" value="1"/>
</dbReference>
<name>A0A6V8QMU8_TRIAP</name>
<organism evidence="4 5">
    <name type="scientific">Trichoderma asperellum</name>
    <name type="common">Filamentous fungus</name>
    <dbReference type="NCBI Taxonomy" id="101201"/>
    <lineage>
        <taxon>Eukaryota</taxon>
        <taxon>Fungi</taxon>
        <taxon>Dikarya</taxon>
        <taxon>Ascomycota</taxon>
        <taxon>Pezizomycotina</taxon>
        <taxon>Sordariomycetes</taxon>
        <taxon>Hypocreomycetidae</taxon>
        <taxon>Hypocreales</taxon>
        <taxon>Hypocreaceae</taxon>
        <taxon>Trichoderma</taxon>
    </lineage>
</organism>
<sequence length="235" mass="23065">MKYSVAAVSALAATALAKPSFTNVSFQVEVGQPFTLTFAGCSSGCTIELQTGASNNLKDVKTLATGVTGTSATVTLDKIPSGTYNFKITDASGESNYSAQFPVQGDVVASASASSASSETSAKETNTATEAPTSTAASSSAEKSTTLVKSTTAQTTSASNSTTASPSSHSSTAKHNSTTAAITTGPATTTAAETTAAKTSSKPAVTTVPPGSAAGRLSSPIALVAGVALAIAFLS</sequence>
<evidence type="ECO:0000259" key="3">
    <source>
        <dbReference type="Pfam" id="PF10342"/>
    </source>
</evidence>
<evidence type="ECO:0000313" key="4">
    <source>
        <dbReference type="EMBL" id="GFP53827.1"/>
    </source>
</evidence>
<gene>
    <name evidence="4" type="ORF">TASIC1_0003020500</name>
</gene>
<evidence type="ECO:0000256" key="2">
    <source>
        <dbReference type="SAM" id="MobiDB-lite"/>
    </source>
</evidence>
<comment type="caution">
    <text evidence="4">The sequence shown here is derived from an EMBL/GenBank/DDBJ whole genome shotgun (WGS) entry which is preliminary data.</text>
</comment>
<dbReference type="InterPro" id="IPR052982">
    <property type="entry name" value="SRP1/TIP1-like"/>
</dbReference>
<dbReference type="EMBL" id="BLZH01000003">
    <property type="protein sequence ID" value="GFP53827.1"/>
    <property type="molecule type" value="Genomic_DNA"/>
</dbReference>
<dbReference type="AlphaFoldDB" id="A0A6V8QMU8"/>
<protein>
    <recommendedName>
        <fullName evidence="3">Yeast cell wall synthesis Kre9/Knh1-like N-terminal domain-containing protein</fullName>
    </recommendedName>
</protein>
<evidence type="ECO:0000256" key="1">
    <source>
        <dbReference type="ARBA" id="ARBA00022729"/>
    </source>
</evidence>
<dbReference type="Proteomes" id="UP000517252">
    <property type="component" value="Unassembled WGS sequence"/>
</dbReference>
<dbReference type="Pfam" id="PF10342">
    <property type="entry name" value="Kre9_KNH"/>
    <property type="match status" value="1"/>
</dbReference>